<dbReference type="PRINTS" id="PR00385">
    <property type="entry name" value="P450"/>
</dbReference>
<dbReference type="GO" id="GO:0016705">
    <property type="term" value="F:oxidoreductase activity, acting on paired donors, with incorporation or reduction of molecular oxygen"/>
    <property type="evidence" value="ECO:0007669"/>
    <property type="project" value="InterPro"/>
</dbReference>
<dbReference type="InterPro" id="IPR002401">
    <property type="entry name" value="Cyt_P450_E_grp-I"/>
</dbReference>
<dbReference type="GeneID" id="18928362"/>
<dbReference type="CDD" id="cd11061">
    <property type="entry name" value="CYP67-like"/>
    <property type="match status" value="1"/>
</dbReference>
<evidence type="ECO:0000256" key="4">
    <source>
        <dbReference type="ARBA" id="ARBA00023002"/>
    </source>
</evidence>
<dbReference type="PANTHER" id="PTHR24305">
    <property type="entry name" value="CYTOCHROME P450"/>
    <property type="match status" value="1"/>
</dbReference>
<evidence type="ECO:0000256" key="3">
    <source>
        <dbReference type="ARBA" id="ARBA00022723"/>
    </source>
</evidence>
<evidence type="ECO:0000256" key="1">
    <source>
        <dbReference type="ARBA" id="ARBA00001971"/>
    </source>
</evidence>
<dbReference type="RefSeq" id="XP_007404664.1">
    <property type="nucleotide sequence ID" value="XM_007404602.1"/>
</dbReference>
<dbReference type="Pfam" id="PF00067">
    <property type="entry name" value="p450"/>
    <property type="match status" value="1"/>
</dbReference>
<dbReference type="AlphaFoldDB" id="F4R5B6"/>
<evidence type="ECO:0000256" key="7">
    <source>
        <dbReference type="PIRSR" id="PIRSR602401-1"/>
    </source>
</evidence>
<dbReference type="InterPro" id="IPR036396">
    <property type="entry name" value="Cyt_P450_sf"/>
</dbReference>
<feature type="binding site" description="axial binding residue" evidence="7">
    <location>
        <position position="499"/>
    </location>
    <ligand>
        <name>heme</name>
        <dbReference type="ChEBI" id="CHEBI:30413"/>
    </ligand>
    <ligandPart>
        <name>Fe</name>
        <dbReference type="ChEBI" id="CHEBI:18248"/>
    </ligandPart>
</feature>
<dbReference type="PANTHER" id="PTHR24305:SF187">
    <property type="entry name" value="P450, PUTATIVE (EUROFUNG)-RELATED"/>
    <property type="match status" value="1"/>
</dbReference>
<evidence type="ECO:0000256" key="6">
    <source>
        <dbReference type="ARBA" id="ARBA00023033"/>
    </source>
</evidence>
<keyword evidence="8" id="KW-1133">Transmembrane helix</keyword>
<keyword evidence="3 7" id="KW-0479">Metal-binding</keyword>
<keyword evidence="4" id="KW-0560">Oxidoreductase</keyword>
<comment type="cofactor">
    <cofactor evidence="1 7">
        <name>heme</name>
        <dbReference type="ChEBI" id="CHEBI:30413"/>
    </cofactor>
</comment>
<dbReference type="Proteomes" id="UP000001072">
    <property type="component" value="Unassembled WGS sequence"/>
</dbReference>
<dbReference type="SUPFAM" id="SSF48264">
    <property type="entry name" value="Cytochrome P450"/>
    <property type="match status" value="1"/>
</dbReference>
<dbReference type="OrthoDB" id="6692864at2759"/>
<dbReference type="GO" id="GO:0004497">
    <property type="term" value="F:monooxygenase activity"/>
    <property type="evidence" value="ECO:0007669"/>
    <property type="project" value="UniProtKB-KW"/>
</dbReference>
<evidence type="ECO:0000313" key="10">
    <source>
        <dbReference type="Proteomes" id="UP000001072"/>
    </source>
</evidence>
<evidence type="ECO:0000256" key="2">
    <source>
        <dbReference type="ARBA" id="ARBA00010617"/>
    </source>
</evidence>
<keyword evidence="7" id="KW-0349">Heme</keyword>
<dbReference type="eggNOG" id="KOG0158">
    <property type="taxonomic scope" value="Eukaryota"/>
</dbReference>
<dbReference type="InterPro" id="IPR050121">
    <property type="entry name" value="Cytochrome_P450_monoxygenase"/>
</dbReference>
<dbReference type="GO" id="GO:0020037">
    <property type="term" value="F:heme binding"/>
    <property type="evidence" value="ECO:0007669"/>
    <property type="project" value="InterPro"/>
</dbReference>
<evidence type="ECO:0000313" key="9">
    <source>
        <dbReference type="EMBL" id="EGG12289.1"/>
    </source>
</evidence>
<dbReference type="VEuPathDB" id="FungiDB:MELLADRAFT_46649"/>
<keyword evidence="6" id="KW-0503">Monooxygenase</keyword>
<organism evidence="10">
    <name type="scientific">Melampsora larici-populina (strain 98AG31 / pathotype 3-4-7)</name>
    <name type="common">Poplar leaf rust fungus</name>
    <dbReference type="NCBI Taxonomy" id="747676"/>
    <lineage>
        <taxon>Eukaryota</taxon>
        <taxon>Fungi</taxon>
        <taxon>Dikarya</taxon>
        <taxon>Basidiomycota</taxon>
        <taxon>Pucciniomycotina</taxon>
        <taxon>Pucciniomycetes</taxon>
        <taxon>Pucciniales</taxon>
        <taxon>Melampsoraceae</taxon>
        <taxon>Melampsora</taxon>
    </lineage>
</organism>
<dbReference type="HOGENOM" id="CLU_001570_14_10_1"/>
<sequence>MIQHGFPISFSIPFTFLNSSDQISSATYLSFLFLSTSLLHAIVRQREPTFFVYLFSVLLTLVGLGWILESFCKAVKHVILLNASLGLHLGFYRLAWHPLRHFHGPPIAALSQFWILREAYLGRNRFTMRSLGEEYGDWVRIGPNELYTTSIEALWTIMGPRGWAKGNAYSSGITKTREGSDSLLTLKTLSEHAPRRRIWDKAFTPRAISSYIPSLEVRMDQLLEVLQNHVKEDKNVDFGLQLGYLMYDTMSDMAFGSGIDLLKLQNDERRILYHLTRVVQQAGILRNVPWLTPVVNVLPTSQRKEQMEFREFGKSMLMRRYNQGLGSEIDVFHYLLGEDTETGSRLQMSELAADSTLVIIAGSDTTRITLIALFMYLIRSTECMKRLQTELDKIAPDLTPASLAKLEYLNACIKEVTRLQPPSPSSLQRICPPDGAVIDGKKIPGGTKVRFSNWAMHRDPRYFSDPDRFNPDRWILPTSTSQRHDIRAFFPFLIGPGTCVAKNMVLVEIRMVVANVLTKYNLEFAQGFNDQEYEKSWTDAYLMAIENPFWIKFTPREIHSKMYKE</sequence>
<reference evidence="10" key="1">
    <citation type="journal article" date="2011" name="Proc. Natl. Acad. Sci. U.S.A.">
        <title>Obligate biotrophy features unraveled by the genomic analysis of rust fungi.</title>
        <authorList>
            <person name="Duplessis S."/>
            <person name="Cuomo C.A."/>
            <person name="Lin Y.-C."/>
            <person name="Aerts A."/>
            <person name="Tisserant E."/>
            <person name="Veneault-Fourrey C."/>
            <person name="Joly D.L."/>
            <person name="Hacquard S."/>
            <person name="Amselem J."/>
            <person name="Cantarel B.L."/>
            <person name="Chiu R."/>
            <person name="Coutinho P.M."/>
            <person name="Feau N."/>
            <person name="Field M."/>
            <person name="Frey P."/>
            <person name="Gelhaye E."/>
            <person name="Goldberg J."/>
            <person name="Grabherr M.G."/>
            <person name="Kodira C.D."/>
            <person name="Kohler A."/>
            <person name="Kuees U."/>
            <person name="Lindquist E.A."/>
            <person name="Lucas S.M."/>
            <person name="Mago R."/>
            <person name="Mauceli E."/>
            <person name="Morin E."/>
            <person name="Murat C."/>
            <person name="Pangilinan J.L."/>
            <person name="Park R."/>
            <person name="Pearson M."/>
            <person name="Quesneville H."/>
            <person name="Rouhier N."/>
            <person name="Sakthikumar S."/>
            <person name="Salamov A.A."/>
            <person name="Schmutz J."/>
            <person name="Selles B."/>
            <person name="Shapiro H."/>
            <person name="Tanguay P."/>
            <person name="Tuskan G.A."/>
            <person name="Henrissat B."/>
            <person name="Van de Peer Y."/>
            <person name="Rouze P."/>
            <person name="Ellis J.G."/>
            <person name="Dodds P.N."/>
            <person name="Schein J.E."/>
            <person name="Zhong S."/>
            <person name="Hamelin R.C."/>
            <person name="Grigoriev I.V."/>
            <person name="Szabo L.J."/>
            <person name="Martin F."/>
        </authorList>
    </citation>
    <scope>NUCLEOTIDE SEQUENCE [LARGE SCALE GENOMIC DNA]</scope>
    <source>
        <strain evidence="10">98AG31 / pathotype 3-4-7</strain>
    </source>
</reference>
<accession>F4R5B6</accession>
<feature type="transmembrane region" description="Helical" evidence="8">
    <location>
        <begin position="50"/>
        <end position="68"/>
    </location>
</feature>
<keyword evidence="8" id="KW-0472">Membrane</keyword>
<keyword evidence="8" id="KW-0812">Transmembrane</keyword>
<evidence type="ECO:0000256" key="8">
    <source>
        <dbReference type="SAM" id="Phobius"/>
    </source>
</evidence>
<gene>
    <name evidence="9" type="ORF">MELLADRAFT_46649</name>
</gene>
<dbReference type="KEGG" id="mlr:MELLADRAFT_46649"/>
<dbReference type="PRINTS" id="PR00463">
    <property type="entry name" value="EP450I"/>
</dbReference>
<keyword evidence="5 7" id="KW-0408">Iron</keyword>
<feature type="transmembrane region" description="Helical" evidence="8">
    <location>
        <begin position="23"/>
        <end position="43"/>
    </location>
</feature>
<dbReference type="InterPro" id="IPR001128">
    <property type="entry name" value="Cyt_P450"/>
</dbReference>
<dbReference type="EMBL" id="GL883091">
    <property type="protein sequence ID" value="EGG12289.1"/>
    <property type="molecule type" value="Genomic_DNA"/>
</dbReference>
<dbReference type="Gene3D" id="1.10.630.10">
    <property type="entry name" value="Cytochrome P450"/>
    <property type="match status" value="1"/>
</dbReference>
<keyword evidence="10" id="KW-1185">Reference proteome</keyword>
<evidence type="ECO:0000256" key="5">
    <source>
        <dbReference type="ARBA" id="ARBA00023004"/>
    </source>
</evidence>
<protein>
    <recommendedName>
        <fullName evidence="11">Cytochrome P450 monooxygenase</fullName>
    </recommendedName>
</protein>
<proteinExistence type="inferred from homology"/>
<name>F4R5B6_MELLP</name>
<dbReference type="GO" id="GO:0005506">
    <property type="term" value="F:iron ion binding"/>
    <property type="evidence" value="ECO:0007669"/>
    <property type="project" value="InterPro"/>
</dbReference>
<dbReference type="STRING" id="747676.F4R5B6"/>
<comment type="similarity">
    <text evidence="2">Belongs to the cytochrome P450 family.</text>
</comment>
<evidence type="ECO:0008006" key="11">
    <source>
        <dbReference type="Google" id="ProtNLM"/>
    </source>
</evidence>
<dbReference type="InParanoid" id="F4R5B6"/>